<gene>
    <name evidence="2" type="ORF">SNEC2469_LOCUS11976</name>
</gene>
<dbReference type="PANTHER" id="PTHR16255:SF1">
    <property type="entry name" value="REQUIRED FOR MEIOTIC NUCLEAR DIVISION PROTEIN 1 HOMOLOG"/>
    <property type="match status" value="1"/>
</dbReference>
<sequence length="566" mass="62800">MDEQFTLERSAPKKIIVPVLPPSLGTQGHTKWTRSATRAGQNYSADNAVASFRDGTGWTIMGRRSHRSRKDIKLKLVAEKHFRKQLMISVEGGGRHQQFSVPGCCECRLDLRDMDWPQLLELFRVGGRGSLTTFRRPLTESGADVDIEAGGMDRERSREEPGTSPKSNMSRLRPAAASGRTQNMGRQRSAQTAGEALVAAALSGAGRRLPGLGATSRRAPATRQTVNEVRRQLDENLQKDGECYAVCMAGGLDLASLAEASAPTTEVARASAAAAAAGRELSQLELPPEIRGGSQSSLAGPRQLDNGLGGGLVRHFGTGENIVLHLQFFGQKDVFAFGFGCIVCWSLEPNELDQIRDAMKPFLVRPQERSGFEEETMNFLFKRKDEVEADDGADDGDEPAQEEKLAHSYVPLLDWTLPVHEVQNSRPEDPGRNKVSPMWGMFQDIDILLLSHSESYWYERFEKIYVACRTYLDIDKRVAPLQHSESKAERIRFMNLLCTSWTEFTVTSKIVARTSAEDILNQRLVVLKVSHETRLEWIVIILILVEASGIHMCPFPTEDGMLTGCE</sequence>
<evidence type="ECO:0000256" key="1">
    <source>
        <dbReference type="SAM" id="MobiDB-lite"/>
    </source>
</evidence>
<dbReference type="PANTHER" id="PTHR16255">
    <property type="entry name" value="REQUIRED FOR MEIOTIC NUCLEAR DIVISION PROTEIN 1 HOMOLOG"/>
    <property type="match status" value="1"/>
</dbReference>
<keyword evidence="3" id="KW-1185">Reference proteome</keyword>
<dbReference type="OrthoDB" id="436756at2759"/>
<feature type="compositionally biased region" description="Basic and acidic residues" evidence="1">
    <location>
        <begin position="151"/>
        <end position="161"/>
    </location>
</feature>
<dbReference type="EMBL" id="CAJNJA010018986">
    <property type="protein sequence ID" value="CAE7436040.1"/>
    <property type="molecule type" value="Genomic_DNA"/>
</dbReference>
<reference evidence="2" key="1">
    <citation type="submission" date="2021-02" db="EMBL/GenBank/DDBJ databases">
        <authorList>
            <person name="Dougan E. K."/>
            <person name="Rhodes N."/>
            <person name="Thang M."/>
            <person name="Chan C."/>
        </authorList>
    </citation>
    <scope>NUCLEOTIDE SEQUENCE</scope>
</reference>
<evidence type="ECO:0000313" key="3">
    <source>
        <dbReference type="Proteomes" id="UP000601435"/>
    </source>
</evidence>
<protein>
    <recommendedName>
        <fullName evidence="4">DUF155 domain-containing protein</fullName>
    </recommendedName>
</protein>
<proteinExistence type="predicted"/>
<name>A0A812RDM5_9DINO</name>
<dbReference type="Proteomes" id="UP000601435">
    <property type="component" value="Unassembled WGS sequence"/>
</dbReference>
<accession>A0A812RDM5</accession>
<dbReference type="InterPro" id="IPR051624">
    <property type="entry name" value="RMD1/Sad1-interacting"/>
</dbReference>
<feature type="compositionally biased region" description="Polar residues" evidence="1">
    <location>
        <begin position="179"/>
        <end position="192"/>
    </location>
</feature>
<feature type="region of interest" description="Disordered" evidence="1">
    <location>
        <begin position="142"/>
        <end position="192"/>
    </location>
</feature>
<comment type="caution">
    <text evidence="2">The sequence shown here is derived from an EMBL/GenBank/DDBJ whole genome shotgun (WGS) entry which is preliminary data.</text>
</comment>
<evidence type="ECO:0000313" key="2">
    <source>
        <dbReference type="EMBL" id="CAE7436040.1"/>
    </source>
</evidence>
<organism evidence="2 3">
    <name type="scientific">Symbiodinium necroappetens</name>
    <dbReference type="NCBI Taxonomy" id="1628268"/>
    <lineage>
        <taxon>Eukaryota</taxon>
        <taxon>Sar</taxon>
        <taxon>Alveolata</taxon>
        <taxon>Dinophyceae</taxon>
        <taxon>Suessiales</taxon>
        <taxon>Symbiodiniaceae</taxon>
        <taxon>Symbiodinium</taxon>
    </lineage>
</organism>
<evidence type="ECO:0008006" key="4">
    <source>
        <dbReference type="Google" id="ProtNLM"/>
    </source>
</evidence>
<dbReference type="AlphaFoldDB" id="A0A812RDM5"/>